<keyword evidence="1" id="KW-0433">Leucine-rich repeat</keyword>
<name>A0A8U1F1H3_SALNM</name>
<dbReference type="RefSeq" id="XP_038867844.1">
    <property type="nucleotide sequence ID" value="XM_039011916.1"/>
</dbReference>
<evidence type="ECO:0000313" key="6">
    <source>
        <dbReference type="RefSeq" id="XP_038867844.1"/>
    </source>
</evidence>
<dbReference type="InterPro" id="IPR032675">
    <property type="entry name" value="LRR_dom_sf"/>
</dbReference>
<dbReference type="Gene3D" id="3.80.10.10">
    <property type="entry name" value="Ribonuclease Inhibitor"/>
    <property type="match status" value="5"/>
</dbReference>
<dbReference type="SMART" id="SM00364">
    <property type="entry name" value="LRR_BAC"/>
    <property type="match status" value="7"/>
</dbReference>
<feature type="chain" id="PRO_5036474539" evidence="4">
    <location>
        <begin position="27"/>
        <end position="679"/>
    </location>
</feature>
<reference evidence="6" key="1">
    <citation type="submission" date="2025-08" db="UniProtKB">
        <authorList>
            <consortium name="RefSeq"/>
        </authorList>
    </citation>
    <scope>IDENTIFICATION</scope>
    <source>
        <tissue evidence="6">White muscle</tissue>
    </source>
</reference>
<dbReference type="PANTHER" id="PTHR24369">
    <property type="entry name" value="ANTIGEN BSP, PUTATIVE-RELATED"/>
    <property type="match status" value="1"/>
</dbReference>
<evidence type="ECO:0000256" key="1">
    <source>
        <dbReference type="ARBA" id="ARBA00022614"/>
    </source>
</evidence>
<dbReference type="Pfam" id="PF13855">
    <property type="entry name" value="LRR_8"/>
    <property type="match status" value="4"/>
</dbReference>
<keyword evidence="3" id="KW-0472">Membrane</keyword>
<dbReference type="InterPro" id="IPR003591">
    <property type="entry name" value="Leu-rich_rpt_typical-subtyp"/>
</dbReference>
<feature type="signal peptide" evidence="4">
    <location>
        <begin position="1"/>
        <end position="26"/>
    </location>
</feature>
<proteinExistence type="predicted"/>
<accession>A0A8U1F1H3</accession>
<organism evidence="5 6">
    <name type="scientific">Salvelinus namaycush</name>
    <name type="common">Lake trout</name>
    <name type="synonym">Salmo namaycush</name>
    <dbReference type="NCBI Taxonomy" id="8040"/>
    <lineage>
        <taxon>Eukaryota</taxon>
        <taxon>Metazoa</taxon>
        <taxon>Chordata</taxon>
        <taxon>Craniata</taxon>
        <taxon>Vertebrata</taxon>
        <taxon>Euteleostomi</taxon>
        <taxon>Actinopterygii</taxon>
        <taxon>Neopterygii</taxon>
        <taxon>Teleostei</taxon>
        <taxon>Protacanthopterygii</taxon>
        <taxon>Salmoniformes</taxon>
        <taxon>Salmonidae</taxon>
        <taxon>Salmoninae</taxon>
        <taxon>Salvelinus</taxon>
    </lineage>
</organism>
<protein>
    <submittedName>
        <fullName evidence="6">Transforming growth factor beta activator LRRC32-like</fullName>
    </submittedName>
</protein>
<keyword evidence="5" id="KW-1185">Reference proteome</keyword>
<dbReference type="GeneID" id="120062106"/>
<dbReference type="KEGG" id="snh:120062106"/>
<evidence type="ECO:0000256" key="4">
    <source>
        <dbReference type="SAM" id="SignalP"/>
    </source>
</evidence>
<dbReference type="PANTHER" id="PTHR24369:SF211">
    <property type="entry name" value="LEUCINE-RICH REPEAT-CONTAINING PROTEIN 15-LIKE"/>
    <property type="match status" value="1"/>
</dbReference>
<dbReference type="SUPFAM" id="SSF52058">
    <property type="entry name" value="L domain-like"/>
    <property type="match status" value="1"/>
</dbReference>
<feature type="transmembrane region" description="Helical" evidence="3">
    <location>
        <begin position="646"/>
        <end position="667"/>
    </location>
</feature>
<keyword evidence="2" id="KW-0677">Repeat</keyword>
<sequence>MIRPTETTFSLVLLLVLLLYCSLSHSLIQFNTVTGRIHDDQQETTSWRFRNLSSVPEGLDVRLRELDLSNNVIRHINSQSLGLPSLLRLDLSYNQLEIISEGAFRDVAQLQELNLARNALSHNVDSNSRALGSLHRLRRLDISMNGLDDDAAELYLRDKSILERLDLTGNGLTRLTPKLFAESLSVTSVRIENNLITAIEEGTFEPLKELKILNLARNNLVYICDFKLYQVKLLNLSRNSIEFFVTREDGHPYELEILDLSFNNLLYFPMVPKTNRLRYLHLQSNMVGTLETDTLISEADSLYRELTSEDEVNDAAANSNIYSNWRLMPLVYMDLSSNHFRSLPVETLSHLTSLVTLNLSKNCLQDISYNTTKGGSGHDGGYHRPSLTFPSLRYLDLQNNGLRQLSTFFLEALPNIETLNLKENSVRPCDPKDQLGPSETTRVSLNSMSSCVSFWNIKTLRSLDLQDNGIKTLHQNTFERTPLVSLNLASNVDIILDNGALEGLQSSLQSLSISGNNMTTSALSLPCLKALRRLNMSNNNVDVVPSIISCSPLTELDVRNNGLTSMNESLVDRLSLDLDVLYVSGNSFNCCDTKWLKALNREKVKIPDLDRAVCLSVNGTLLTGLLPNHSLHCSLELSPKITEPNLGQIIIIILFVSIVLITLVVFVKKVCCNTGSFIV</sequence>
<dbReference type="SMART" id="SM00369">
    <property type="entry name" value="LRR_TYP"/>
    <property type="match status" value="10"/>
</dbReference>
<keyword evidence="4" id="KW-0732">Signal</keyword>
<dbReference type="AlphaFoldDB" id="A0A8U1F1H3"/>
<evidence type="ECO:0000313" key="5">
    <source>
        <dbReference type="Proteomes" id="UP000808372"/>
    </source>
</evidence>
<dbReference type="InterPro" id="IPR050541">
    <property type="entry name" value="LRR_TM_domain-containing"/>
</dbReference>
<dbReference type="GO" id="GO:0005886">
    <property type="term" value="C:plasma membrane"/>
    <property type="evidence" value="ECO:0007669"/>
    <property type="project" value="TreeGrafter"/>
</dbReference>
<dbReference type="SUPFAM" id="SSF52047">
    <property type="entry name" value="RNI-like"/>
    <property type="match status" value="1"/>
</dbReference>
<dbReference type="Proteomes" id="UP000808372">
    <property type="component" value="Chromosome 17"/>
</dbReference>
<gene>
    <name evidence="6" type="primary">LOC120062106</name>
</gene>
<keyword evidence="3" id="KW-0812">Transmembrane</keyword>
<dbReference type="InterPro" id="IPR001611">
    <property type="entry name" value="Leu-rich_rpt"/>
</dbReference>
<dbReference type="PROSITE" id="PS51450">
    <property type="entry name" value="LRR"/>
    <property type="match status" value="2"/>
</dbReference>
<evidence type="ECO:0000256" key="3">
    <source>
        <dbReference type="SAM" id="Phobius"/>
    </source>
</evidence>
<keyword evidence="3" id="KW-1133">Transmembrane helix</keyword>
<evidence type="ECO:0000256" key="2">
    <source>
        <dbReference type="ARBA" id="ARBA00022737"/>
    </source>
</evidence>